<protein>
    <submittedName>
        <fullName evidence="2">Uncharacterized protein</fullName>
    </submittedName>
</protein>
<feature type="region of interest" description="Disordered" evidence="1">
    <location>
        <begin position="54"/>
        <end position="97"/>
    </location>
</feature>
<evidence type="ECO:0000313" key="2">
    <source>
        <dbReference type="EMBL" id="CAG6616102.1"/>
    </source>
</evidence>
<sequence>MCPHIRHVMRATAHGGVAALVVPVPMKPLPLIVVRGPTPLPSLYTPGLPTIPPLVPPLLPQPQRDSRPRALRHRGKIGPPYPKRYKGRRKTEDMRVTTSIVPSLYRMA</sequence>
<reference evidence="2" key="1">
    <citation type="submission" date="2021-05" db="EMBL/GenBank/DDBJ databases">
        <authorList>
            <person name="Alioto T."/>
            <person name="Alioto T."/>
            <person name="Gomez Garrido J."/>
        </authorList>
    </citation>
    <scope>NUCLEOTIDE SEQUENCE</scope>
</reference>
<accession>A0A8D8PUU6</accession>
<organism evidence="2">
    <name type="scientific">Cacopsylla melanoneura</name>
    <dbReference type="NCBI Taxonomy" id="428564"/>
    <lineage>
        <taxon>Eukaryota</taxon>
        <taxon>Metazoa</taxon>
        <taxon>Ecdysozoa</taxon>
        <taxon>Arthropoda</taxon>
        <taxon>Hexapoda</taxon>
        <taxon>Insecta</taxon>
        <taxon>Pterygota</taxon>
        <taxon>Neoptera</taxon>
        <taxon>Paraneoptera</taxon>
        <taxon>Hemiptera</taxon>
        <taxon>Sternorrhyncha</taxon>
        <taxon>Psylloidea</taxon>
        <taxon>Psyllidae</taxon>
        <taxon>Psyllinae</taxon>
        <taxon>Cacopsylla</taxon>
    </lineage>
</organism>
<dbReference type="EMBL" id="HBUF01034827">
    <property type="protein sequence ID" value="CAG6616102.1"/>
    <property type="molecule type" value="Transcribed_RNA"/>
</dbReference>
<evidence type="ECO:0000256" key="1">
    <source>
        <dbReference type="SAM" id="MobiDB-lite"/>
    </source>
</evidence>
<proteinExistence type="predicted"/>
<dbReference type="AlphaFoldDB" id="A0A8D8PUU6"/>
<name>A0A8D8PUU6_9HEMI</name>